<dbReference type="InterPro" id="IPR029052">
    <property type="entry name" value="Metallo-depent_PP-like"/>
</dbReference>
<gene>
    <name evidence="2" type="ORF">TELCIR_17006</name>
</gene>
<dbReference type="EMBL" id="KZ353567">
    <property type="protein sequence ID" value="PIO61471.1"/>
    <property type="molecule type" value="Genomic_DNA"/>
</dbReference>
<organism evidence="2 3">
    <name type="scientific">Teladorsagia circumcincta</name>
    <name type="common">Brown stomach worm</name>
    <name type="synonym">Ostertagia circumcincta</name>
    <dbReference type="NCBI Taxonomy" id="45464"/>
    <lineage>
        <taxon>Eukaryota</taxon>
        <taxon>Metazoa</taxon>
        <taxon>Ecdysozoa</taxon>
        <taxon>Nematoda</taxon>
        <taxon>Chromadorea</taxon>
        <taxon>Rhabditida</taxon>
        <taxon>Rhabditina</taxon>
        <taxon>Rhabditomorpha</taxon>
        <taxon>Strongyloidea</taxon>
        <taxon>Trichostrongylidae</taxon>
        <taxon>Teladorsagia</taxon>
    </lineage>
</organism>
<dbReference type="PANTHER" id="PTHR11668">
    <property type="entry name" value="SERINE/THREONINE PROTEIN PHOSPHATASE"/>
    <property type="match status" value="1"/>
</dbReference>
<evidence type="ECO:0000313" key="2">
    <source>
        <dbReference type="EMBL" id="PIO61471.1"/>
    </source>
</evidence>
<feature type="region of interest" description="Disordered" evidence="1">
    <location>
        <begin position="1"/>
        <end position="22"/>
    </location>
</feature>
<name>A0A2G9TTY7_TELCI</name>
<dbReference type="Proteomes" id="UP000230423">
    <property type="component" value="Unassembled WGS sequence"/>
</dbReference>
<evidence type="ECO:0000313" key="3">
    <source>
        <dbReference type="Proteomes" id="UP000230423"/>
    </source>
</evidence>
<dbReference type="GO" id="GO:0005737">
    <property type="term" value="C:cytoplasm"/>
    <property type="evidence" value="ECO:0007669"/>
    <property type="project" value="TreeGrafter"/>
</dbReference>
<dbReference type="AlphaFoldDB" id="A0A2G9TTY7"/>
<sequence length="104" mass="11124">MDARVGAGGPNETPIALGGLPQEEKAKGENAARCVSSGKIILAVYEIAVVQDGYEFFADRHLVTIFSAPNYCGQFDNTAAVMLVNKELNCTFTLHKPILKKAPA</sequence>
<dbReference type="GO" id="GO:0005634">
    <property type="term" value="C:nucleus"/>
    <property type="evidence" value="ECO:0007669"/>
    <property type="project" value="TreeGrafter"/>
</dbReference>
<evidence type="ECO:0000256" key="1">
    <source>
        <dbReference type="SAM" id="MobiDB-lite"/>
    </source>
</evidence>
<proteinExistence type="predicted"/>
<dbReference type="InterPro" id="IPR050341">
    <property type="entry name" value="PP1_catalytic_subunit"/>
</dbReference>
<accession>A0A2G9TTY7</accession>
<dbReference type="PANTHER" id="PTHR11668:SF477">
    <property type="entry name" value="SERINE_THREONINE-PROTEIN PHOSPHATASE"/>
    <property type="match status" value="1"/>
</dbReference>
<dbReference type="Gene3D" id="3.60.21.10">
    <property type="match status" value="1"/>
</dbReference>
<dbReference type="InterPro" id="IPR006186">
    <property type="entry name" value="Ser/Thr-sp_prot-phosphatase"/>
</dbReference>
<dbReference type="SUPFAM" id="SSF56300">
    <property type="entry name" value="Metallo-dependent phosphatases"/>
    <property type="match status" value="1"/>
</dbReference>
<keyword evidence="3" id="KW-1185">Reference proteome</keyword>
<reference evidence="2 3" key="1">
    <citation type="submission" date="2015-09" db="EMBL/GenBank/DDBJ databases">
        <title>Draft genome of the parasitic nematode Teladorsagia circumcincta isolate WARC Sus (inbred).</title>
        <authorList>
            <person name="Mitreva M."/>
        </authorList>
    </citation>
    <scope>NUCLEOTIDE SEQUENCE [LARGE SCALE GENOMIC DNA]</scope>
    <source>
        <strain evidence="2 3">S</strain>
    </source>
</reference>
<protein>
    <recommendedName>
        <fullName evidence="4">Serine/threonine specific protein phosphatases domain-containing protein</fullName>
    </recommendedName>
</protein>
<evidence type="ECO:0008006" key="4">
    <source>
        <dbReference type="Google" id="ProtNLM"/>
    </source>
</evidence>
<dbReference type="PRINTS" id="PR00114">
    <property type="entry name" value="STPHPHTASE"/>
</dbReference>
<dbReference type="GO" id="GO:0004722">
    <property type="term" value="F:protein serine/threonine phosphatase activity"/>
    <property type="evidence" value="ECO:0007669"/>
    <property type="project" value="TreeGrafter"/>
</dbReference>
<dbReference type="OrthoDB" id="1930084at2759"/>